<evidence type="ECO:0000256" key="2">
    <source>
        <dbReference type="ARBA" id="ARBA00023157"/>
    </source>
</evidence>
<dbReference type="GO" id="GO:0005737">
    <property type="term" value="C:cytoplasm"/>
    <property type="evidence" value="ECO:0007669"/>
    <property type="project" value="UniProtKB-ARBA"/>
</dbReference>
<dbReference type="InterPro" id="IPR008979">
    <property type="entry name" value="Galactose-bd-like_sf"/>
</dbReference>
<dbReference type="PROSITE" id="PS00194">
    <property type="entry name" value="THIOREDOXIN_1"/>
    <property type="match status" value="1"/>
</dbReference>
<dbReference type="PRINTS" id="PR00421">
    <property type="entry name" value="THIOREDOXIN"/>
</dbReference>
<dbReference type="GO" id="GO:0015035">
    <property type="term" value="F:protein-disulfide reductase activity"/>
    <property type="evidence" value="ECO:0007669"/>
    <property type="project" value="InterPro"/>
</dbReference>
<name>A0A6V8HBP0_TALPI</name>
<keyword evidence="8" id="KW-1185">Reference proteome</keyword>
<dbReference type="PROSITE" id="PS51352">
    <property type="entry name" value="THIOREDOXIN_2"/>
    <property type="match status" value="1"/>
</dbReference>
<dbReference type="InterPro" id="IPR010400">
    <property type="entry name" value="PITH_dom"/>
</dbReference>
<dbReference type="PROSITE" id="PS51532">
    <property type="entry name" value="PITH"/>
    <property type="match status" value="1"/>
</dbReference>
<evidence type="ECO:0000256" key="1">
    <source>
        <dbReference type="ARBA" id="ARBA00008987"/>
    </source>
</evidence>
<dbReference type="Pfam" id="PF06201">
    <property type="entry name" value="PITH"/>
    <property type="match status" value="1"/>
</dbReference>
<evidence type="ECO:0000259" key="5">
    <source>
        <dbReference type="PROSITE" id="PS51352"/>
    </source>
</evidence>
<feature type="compositionally biased region" description="Low complexity" evidence="3">
    <location>
        <begin position="526"/>
        <end position="548"/>
    </location>
</feature>
<feature type="region of interest" description="Disordered" evidence="3">
    <location>
        <begin position="382"/>
        <end position="406"/>
    </location>
</feature>
<feature type="region of interest" description="Disordered" evidence="3">
    <location>
        <begin position="253"/>
        <end position="280"/>
    </location>
</feature>
<dbReference type="SUPFAM" id="SSF52833">
    <property type="entry name" value="Thioredoxin-like"/>
    <property type="match status" value="1"/>
</dbReference>
<dbReference type="SUPFAM" id="SSF49785">
    <property type="entry name" value="Galactose-binding domain-like"/>
    <property type="match status" value="1"/>
</dbReference>
<feature type="signal peptide" evidence="4">
    <location>
        <begin position="1"/>
        <end position="18"/>
    </location>
</feature>
<dbReference type="InterPro" id="IPR036249">
    <property type="entry name" value="Thioredoxin-like_sf"/>
</dbReference>
<dbReference type="AlphaFoldDB" id="A0A6V8HBP0"/>
<sequence>MIISILLASLTLVRFSLGDDPTTSASTDATTTVSPTYHLFDPTGSPSYGLNETVSFTWEATGYTAAFYVCHSSISTDFAAHTNYWISSSSYFLAGYPDGDETFIDVASLGQTLSQNFYTDWPATCFFGMRDQSGNVGYGDEDFFITTSSATSSTLAPGATTAFVTPSSTAPPGSTVQPTTTTAMQPSPIATSPAALPEPGGNSAPSGGAIAARPLGYPSSTGGGTFVLEDLITITNAEQTTPTSWVIQTATVFPSKTPEPTPSSGSTFPEPTASSVSGHGLSAEEKAGIAVGAVAGSALVAGVIYRIIRMQRKLAVQNERLSWIEDATSVGPGKPAFSVGSPTQETATSIMGERSTVQHEINVPDAIVEIVELMSSLDRLPSSPSKQLLRNHPSLHPSPKRQAFDDNDPSIEMSLVYISSKEQFSSLLTSSTIVVTDFYADWCGPCKAIAPMYEQLANQLSRKNQITFTKVNVDQQQDIAKAYGVTAMPTFIMFKRGRVVTTIRGADPNKLSEAIRKLATEANNMESSEAGEASDAAAGSSGSWTGASLPRNYADVTDTVTLKDLDMANRDSEKGTAKVLFDNSKPSALDNNKGKGKEPDWVESDTDEQLMLYIPFNSTLKVHSLQITSLPPKESEDGDDDELPMRPKTLRLFTNRSTILGFEEAEDIDPVQTVTIAPEDWDNKTGTAKVELRFVKFQKVNSMVVFFVDGDGDGEKIRVDRIRVIGEAGQAREMGKLEKIGDETGE</sequence>
<protein>
    <recommendedName>
        <fullName evidence="9">Thioredoxin</fullName>
    </recommendedName>
</protein>
<dbReference type="Gene3D" id="2.60.120.470">
    <property type="entry name" value="PITH domain"/>
    <property type="match status" value="1"/>
</dbReference>
<feature type="region of interest" description="Disordered" evidence="3">
    <location>
        <begin position="524"/>
        <end position="550"/>
    </location>
</feature>
<feature type="compositionally biased region" description="Polar residues" evidence="3">
    <location>
        <begin position="262"/>
        <end position="277"/>
    </location>
</feature>
<proteinExistence type="inferred from homology"/>
<evidence type="ECO:0000256" key="4">
    <source>
        <dbReference type="SAM" id="SignalP"/>
    </source>
</evidence>
<dbReference type="PANTHER" id="PTHR46115">
    <property type="entry name" value="THIOREDOXIN-LIKE PROTEIN 1"/>
    <property type="match status" value="1"/>
</dbReference>
<reference evidence="8" key="1">
    <citation type="journal article" date="2015" name="Genome Announc.">
        <title>Draft genome sequence of Talaromyces cellulolyticus strain Y-94, a source of lignocellulosic biomass-degrading enzymes.</title>
        <authorList>
            <person name="Fujii T."/>
            <person name="Koike H."/>
            <person name="Sawayama S."/>
            <person name="Yano S."/>
            <person name="Inoue H."/>
        </authorList>
    </citation>
    <scope>NUCLEOTIDE SEQUENCE [LARGE SCALE GENOMIC DNA]</scope>
    <source>
        <strain evidence="8">Y-94</strain>
    </source>
</reference>
<dbReference type="NCBIfam" id="TIGR01068">
    <property type="entry name" value="thioredoxin"/>
    <property type="match status" value="1"/>
</dbReference>
<feature type="compositionally biased region" description="Polar residues" evidence="3">
    <location>
        <begin position="163"/>
        <end position="190"/>
    </location>
</feature>
<feature type="chain" id="PRO_5027831570" description="Thioredoxin" evidence="4">
    <location>
        <begin position="19"/>
        <end position="746"/>
    </location>
</feature>
<evidence type="ECO:0000256" key="3">
    <source>
        <dbReference type="SAM" id="MobiDB-lite"/>
    </source>
</evidence>
<dbReference type="Gene3D" id="3.40.30.10">
    <property type="entry name" value="Glutaredoxin"/>
    <property type="match status" value="1"/>
</dbReference>
<dbReference type="InterPro" id="IPR037047">
    <property type="entry name" value="PITH_dom_sf"/>
</dbReference>
<dbReference type="EMBL" id="DF933829">
    <property type="protein sequence ID" value="GAM38359.1"/>
    <property type="molecule type" value="Genomic_DNA"/>
</dbReference>
<evidence type="ECO:0000259" key="6">
    <source>
        <dbReference type="PROSITE" id="PS51532"/>
    </source>
</evidence>
<keyword evidence="2" id="KW-1015">Disulfide bond</keyword>
<dbReference type="Proteomes" id="UP000053095">
    <property type="component" value="Unassembled WGS sequence"/>
</dbReference>
<evidence type="ECO:0000313" key="8">
    <source>
        <dbReference type="Proteomes" id="UP000053095"/>
    </source>
</evidence>
<gene>
    <name evidence="7" type="ORF">TCE0_033r09021</name>
</gene>
<organism evidence="7 8">
    <name type="scientific">Talaromyces pinophilus</name>
    <name type="common">Penicillium pinophilum</name>
    <dbReference type="NCBI Taxonomy" id="128442"/>
    <lineage>
        <taxon>Eukaryota</taxon>
        <taxon>Fungi</taxon>
        <taxon>Dikarya</taxon>
        <taxon>Ascomycota</taxon>
        <taxon>Pezizomycotina</taxon>
        <taxon>Eurotiomycetes</taxon>
        <taxon>Eurotiomycetidae</taxon>
        <taxon>Eurotiales</taxon>
        <taxon>Trichocomaceae</taxon>
        <taxon>Talaromyces</taxon>
        <taxon>Talaromyces sect. Talaromyces</taxon>
    </lineage>
</organism>
<dbReference type="InterPro" id="IPR013766">
    <property type="entry name" value="Thioredoxin_domain"/>
</dbReference>
<comment type="similarity">
    <text evidence="1">Belongs to the thioredoxin family.</text>
</comment>
<evidence type="ECO:0008006" key="9">
    <source>
        <dbReference type="Google" id="ProtNLM"/>
    </source>
</evidence>
<accession>A0A6V8HBP0</accession>
<feature type="domain" description="PITH" evidence="6">
    <location>
        <begin position="545"/>
        <end position="744"/>
    </location>
</feature>
<dbReference type="InterPro" id="IPR017937">
    <property type="entry name" value="Thioredoxin_CS"/>
</dbReference>
<evidence type="ECO:0000313" key="7">
    <source>
        <dbReference type="EMBL" id="GAM38359.1"/>
    </source>
</evidence>
<keyword evidence="4" id="KW-0732">Signal</keyword>
<feature type="region of interest" description="Disordered" evidence="3">
    <location>
        <begin position="162"/>
        <end position="209"/>
    </location>
</feature>
<feature type="region of interest" description="Disordered" evidence="3">
    <location>
        <begin position="576"/>
        <end position="601"/>
    </location>
</feature>
<comment type="caution">
    <text evidence="7">The sequence shown here is derived from an EMBL/GenBank/DDBJ whole genome shotgun (WGS) entry which is preliminary data.</text>
</comment>
<dbReference type="CDD" id="cd02947">
    <property type="entry name" value="TRX_family"/>
    <property type="match status" value="1"/>
</dbReference>
<feature type="domain" description="Thioredoxin" evidence="5">
    <location>
        <begin position="392"/>
        <end position="520"/>
    </location>
</feature>
<dbReference type="InterPro" id="IPR005746">
    <property type="entry name" value="Thioredoxin"/>
</dbReference>
<dbReference type="Pfam" id="PF00085">
    <property type="entry name" value="Thioredoxin"/>
    <property type="match status" value="1"/>
</dbReference>